<proteinExistence type="predicted"/>
<name>Q60CI1_METCA</name>
<reference evidence="1 2" key="1">
    <citation type="journal article" date="2004" name="PLoS Biol.">
        <title>Genomic insights into methanotrophy: the complete genome sequence of Methylococcus capsulatus (Bath).</title>
        <authorList>
            <person name="Ward N.L."/>
            <person name="Larsen O."/>
            <person name="Sakwa J."/>
            <person name="Bruseth L."/>
            <person name="Khouri H.M."/>
            <person name="Durkin A.S."/>
            <person name="Dimitrov G."/>
            <person name="Jiang L."/>
            <person name="Scanlan D."/>
            <person name="Kang K.H."/>
            <person name="Lewis M.R."/>
            <person name="Nelson K.E."/>
            <person name="Methe B.A."/>
            <person name="Wu M."/>
            <person name="Heidelberg J.F."/>
            <person name="Paulsen I.T."/>
            <person name="Fouts D.E."/>
            <person name="Ravel J."/>
            <person name="Tettelin H."/>
            <person name="Ren Q."/>
            <person name="Read T.D."/>
            <person name="DeBoy R.T."/>
            <person name="Seshadri R."/>
            <person name="Salzberg S.L."/>
            <person name="Jensen H.B."/>
            <person name="Birkeland N.K."/>
            <person name="Nelson W.C."/>
            <person name="Dodson R.J."/>
            <person name="Grindhaug S.H."/>
            <person name="Holt I.E."/>
            <person name="Eidhammer I."/>
            <person name="Jonasen I."/>
            <person name="Vanaken S."/>
            <person name="Utterback T.R."/>
            <person name="Feldblyum T.V."/>
            <person name="Fraser C.M."/>
            <person name="Lillehaug J.R."/>
            <person name="Eisen J.A."/>
        </authorList>
    </citation>
    <scope>NUCLEOTIDE SEQUENCE [LARGE SCALE GENOMIC DNA]</scope>
    <source>
        <strain evidence="2">ATCC 33009 / NCIMB 11132 / Bath</strain>
    </source>
</reference>
<evidence type="ECO:0000313" key="2">
    <source>
        <dbReference type="Proteomes" id="UP000006821"/>
    </source>
</evidence>
<dbReference type="Proteomes" id="UP000006821">
    <property type="component" value="Chromosome"/>
</dbReference>
<sequence length="42" mass="4625">MVGQEIRKASKVYCVNLRLYCTNCGIVKNQVQPSARGGAGRR</sequence>
<gene>
    <name evidence="1" type="ordered locus">MCA0125</name>
</gene>
<accession>Q60CI1</accession>
<dbReference type="STRING" id="243233.MCA0125"/>
<dbReference type="HOGENOM" id="CLU_3253907_0_0_6"/>
<evidence type="ECO:0000313" key="1">
    <source>
        <dbReference type="EMBL" id="AAU90659.1"/>
    </source>
</evidence>
<organism evidence="1 2">
    <name type="scientific">Methylococcus capsulatus (strain ATCC 33009 / NCIMB 11132 / Bath)</name>
    <dbReference type="NCBI Taxonomy" id="243233"/>
    <lineage>
        <taxon>Bacteria</taxon>
        <taxon>Pseudomonadati</taxon>
        <taxon>Pseudomonadota</taxon>
        <taxon>Gammaproteobacteria</taxon>
        <taxon>Methylococcales</taxon>
        <taxon>Methylococcaceae</taxon>
        <taxon>Methylococcus</taxon>
    </lineage>
</organism>
<dbReference type="EMBL" id="AE017282">
    <property type="protein sequence ID" value="AAU90659.1"/>
    <property type="molecule type" value="Genomic_DNA"/>
</dbReference>
<dbReference type="AlphaFoldDB" id="Q60CI1"/>
<dbReference type="KEGG" id="mca:MCA0125"/>
<protein>
    <submittedName>
        <fullName evidence="1">Uncharacterized protein</fullName>
    </submittedName>
</protein>